<feature type="binding site" evidence="6">
    <location>
        <position position="142"/>
    </location>
    <ligand>
        <name>Zn(2+)</name>
        <dbReference type="ChEBI" id="CHEBI:29105"/>
    </ligand>
</feature>
<comment type="subcellular location">
    <subcellularLocation>
        <location evidence="6">Mitochondrion inner membrane</location>
        <topology evidence="6">Peripheral membrane protein</topology>
        <orientation evidence="6">Matrix side</orientation>
    </subcellularLocation>
</comment>
<gene>
    <name evidence="7" type="ORF">BSTOLATCC_MIC15853</name>
</gene>
<comment type="function">
    <text evidence="6">Lyase that catalyzes the C1-decarboxylation of 4-hydroxy-3-methoxy-5-(all-trans-polyprenyl)benzoic acid into 2-methoxy-6-(all-trans-polyprenyl)phenol during ubiquinone biosynthesis.</text>
</comment>
<comment type="caution">
    <text evidence="7">The sequence shown here is derived from an EMBL/GenBank/DDBJ whole genome shotgun (WGS) entry which is preliminary data.</text>
</comment>
<organism evidence="7 8">
    <name type="scientific">Blepharisma stoltei</name>
    <dbReference type="NCBI Taxonomy" id="1481888"/>
    <lineage>
        <taxon>Eukaryota</taxon>
        <taxon>Sar</taxon>
        <taxon>Alveolata</taxon>
        <taxon>Ciliophora</taxon>
        <taxon>Postciliodesmatophora</taxon>
        <taxon>Heterotrichea</taxon>
        <taxon>Heterotrichida</taxon>
        <taxon>Blepharismidae</taxon>
        <taxon>Blepharisma</taxon>
    </lineage>
</organism>
<evidence type="ECO:0000256" key="5">
    <source>
        <dbReference type="ARBA" id="ARBA00023239"/>
    </source>
</evidence>
<keyword evidence="1 6" id="KW-0831">Ubiquinone biosynthesis</keyword>
<keyword evidence="5 6" id="KW-0456">Lyase</keyword>
<dbReference type="InterPro" id="IPR007715">
    <property type="entry name" value="Coq4"/>
</dbReference>
<proteinExistence type="inferred from homology"/>
<comment type="similarity">
    <text evidence="6">Belongs to the COQ4 family.</text>
</comment>
<dbReference type="PANTHER" id="PTHR12922:SF7">
    <property type="entry name" value="UBIQUINONE BIOSYNTHESIS PROTEIN COQ4 HOMOLOG, MITOCHONDRIAL"/>
    <property type="match status" value="1"/>
</dbReference>
<keyword evidence="6" id="KW-0862">Zinc</keyword>
<dbReference type="EC" id="4.1.1.130" evidence="6"/>
<protein>
    <recommendedName>
        <fullName evidence="6">Ubiquinone biosynthesis protein COQ4 homolog, mitochondrial</fullName>
    </recommendedName>
    <alternativeName>
        <fullName evidence="6">4-hydroxy-3-methoxy-5-polyprenylbenzoate decarboxylase</fullName>
        <ecNumber evidence="6">4.1.1.130</ecNumber>
    </alternativeName>
    <alternativeName>
        <fullName evidence="6">Coenzyme Q biosynthesis protein 4 homolog</fullName>
    </alternativeName>
</protein>
<dbReference type="GO" id="GO:0120539">
    <property type="term" value="F:4-hydroxy-3-methoxy-5-polyprenylbenzoate decarboxylase activity"/>
    <property type="evidence" value="ECO:0007669"/>
    <property type="project" value="UniProtKB-EC"/>
</dbReference>
<feature type="binding site" evidence="6">
    <location>
        <position position="143"/>
    </location>
    <ligand>
        <name>Zn(2+)</name>
        <dbReference type="ChEBI" id="CHEBI:29105"/>
    </ligand>
</feature>
<keyword evidence="2 6" id="KW-0999">Mitochondrion inner membrane</keyword>
<comment type="pathway">
    <text evidence="6">Cofactor biosynthesis; ubiquinone biosynthesis.</text>
</comment>
<dbReference type="Pfam" id="PF05019">
    <property type="entry name" value="Coq4"/>
    <property type="match status" value="1"/>
</dbReference>
<evidence type="ECO:0000256" key="3">
    <source>
        <dbReference type="ARBA" id="ARBA00023128"/>
    </source>
</evidence>
<comment type="subunit">
    <text evidence="6">Component of a multi-subunit COQ enzyme complex.</text>
</comment>
<sequence length="234" mass="27268">MIRNLIRKAHTCNDILENFSPLSSETDRVYKIFTNAVNGLLYPENGEYLSTFGECSSYYALQGIKKRMQAHPVGAKILQEKPRIRTPYVDFNKLRALSPNTFGKQYIDHMDSLNLVPDERPLVKHIGDLDLAYIFQRYKEIHDFLHLLLSKEISVYEEIEVKIYEFQQLELASTALASLVGPLRLSLWEKIELLRNGAPKMISLANKGKFCMNVHYEAHFEQDMEEFKKWFFSP</sequence>
<evidence type="ECO:0000313" key="7">
    <source>
        <dbReference type="EMBL" id="CAG9316423.1"/>
    </source>
</evidence>
<evidence type="ECO:0000256" key="1">
    <source>
        <dbReference type="ARBA" id="ARBA00022688"/>
    </source>
</evidence>
<accession>A0AAU9ISH5</accession>
<keyword evidence="4 6" id="KW-0472">Membrane</keyword>
<dbReference type="EMBL" id="CAJZBQ010000015">
    <property type="protein sequence ID" value="CAG9316423.1"/>
    <property type="molecule type" value="Genomic_DNA"/>
</dbReference>
<feature type="binding site" evidence="6">
    <location>
        <position position="146"/>
    </location>
    <ligand>
        <name>Zn(2+)</name>
        <dbReference type="ChEBI" id="CHEBI:29105"/>
    </ligand>
</feature>
<reference evidence="7" key="1">
    <citation type="submission" date="2021-09" db="EMBL/GenBank/DDBJ databases">
        <authorList>
            <consortium name="AG Swart"/>
            <person name="Singh M."/>
            <person name="Singh A."/>
            <person name="Seah K."/>
            <person name="Emmerich C."/>
        </authorList>
    </citation>
    <scope>NUCLEOTIDE SEQUENCE</scope>
    <source>
        <strain evidence="7">ATCC30299</strain>
    </source>
</reference>
<dbReference type="GO" id="GO:0008270">
    <property type="term" value="F:zinc ion binding"/>
    <property type="evidence" value="ECO:0007669"/>
    <property type="project" value="UniProtKB-UniRule"/>
</dbReference>
<comment type="cofactor">
    <cofactor evidence="6">
        <name>Zn(2+)</name>
        <dbReference type="ChEBI" id="CHEBI:29105"/>
    </cofactor>
</comment>
<feature type="binding site" evidence="6">
    <location>
        <position position="158"/>
    </location>
    <ligand>
        <name>Zn(2+)</name>
        <dbReference type="ChEBI" id="CHEBI:29105"/>
    </ligand>
</feature>
<evidence type="ECO:0000256" key="2">
    <source>
        <dbReference type="ARBA" id="ARBA00022792"/>
    </source>
</evidence>
<dbReference type="GO" id="GO:0031314">
    <property type="term" value="C:extrinsic component of mitochondrial inner membrane"/>
    <property type="evidence" value="ECO:0007669"/>
    <property type="project" value="UniProtKB-UniRule"/>
</dbReference>
<dbReference type="PANTHER" id="PTHR12922">
    <property type="entry name" value="UBIQUINONE BIOSYNTHESIS PROTEIN"/>
    <property type="match status" value="1"/>
</dbReference>
<name>A0AAU9ISH5_9CILI</name>
<keyword evidence="8" id="KW-1185">Reference proteome</keyword>
<keyword evidence="6" id="KW-0479">Metal-binding</keyword>
<comment type="catalytic activity">
    <reaction evidence="6">
        <text>a 4-hydroxy-3-methoxy-5-(all-trans-polyprenyl)benzoate + H(+) = a 2-methoxy-6-(all-trans-polyprenyl)phenol + CO2</text>
        <dbReference type="Rhea" id="RHEA:81179"/>
        <dbReference type="Rhea" id="RHEA-COMP:9551"/>
        <dbReference type="Rhea" id="RHEA-COMP:10931"/>
        <dbReference type="ChEBI" id="CHEBI:15378"/>
        <dbReference type="ChEBI" id="CHEBI:16526"/>
        <dbReference type="ChEBI" id="CHEBI:62731"/>
        <dbReference type="ChEBI" id="CHEBI:84443"/>
        <dbReference type="EC" id="4.1.1.130"/>
    </reaction>
</comment>
<dbReference type="InterPro" id="IPR027540">
    <property type="entry name" value="Coq4_euk"/>
</dbReference>
<evidence type="ECO:0000256" key="6">
    <source>
        <dbReference type="HAMAP-Rule" id="MF_03111"/>
    </source>
</evidence>
<dbReference type="HAMAP" id="MF_03111">
    <property type="entry name" value="Coq4"/>
    <property type="match status" value="1"/>
</dbReference>
<keyword evidence="3 6" id="KW-0496">Mitochondrion</keyword>
<evidence type="ECO:0000256" key="4">
    <source>
        <dbReference type="ARBA" id="ARBA00023136"/>
    </source>
</evidence>
<dbReference type="AlphaFoldDB" id="A0AAU9ISH5"/>
<evidence type="ECO:0000313" key="8">
    <source>
        <dbReference type="Proteomes" id="UP001162131"/>
    </source>
</evidence>
<dbReference type="Proteomes" id="UP001162131">
    <property type="component" value="Unassembled WGS sequence"/>
</dbReference>